<proteinExistence type="predicted"/>
<reference evidence="1" key="1">
    <citation type="submission" date="2018-06" db="EMBL/GenBank/DDBJ databases">
        <authorList>
            <person name="Zhirakovskaya E."/>
        </authorList>
    </citation>
    <scope>NUCLEOTIDE SEQUENCE</scope>
</reference>
<dbReference type="AlphaFoldDB" id="A0A3B1DUW3"/>
<protein>
    <submittedName>
        <fullName evidence="1">Uncharacterized protein</fullName>
    </submittedName>
</protein>
<dbReference type="EMBL" id="UOGJ01000071">
    <property type="protein sequence ID" value="VAX35705.1"/>
    <property type="molecule type" value="Genomic_DNA"/>
</dbReference>
<organism evidence="1">
    <name type="scientific">hydrothermal vent metagenome</name>
    <dbReference type="NCBI Taxonomy" id="652676"/>
    <lineage>
        <taxon>unclassified sequences</taxon>
        <taxon>metagenomes</taxon>
        <taxon>ecological metagenomes</taxon>
    </lineage>
</organism>
<name>A0A3B1DUW3_9ZZZZ</name>
<sequence>MLRERGYVVGGSFTAGRAKPGFTSVIDFESMLAFWAFKDMATKNTGSANKELDDIKNDPKSYEFTTF</sequence>
<evidence type="ECO:0000313" key="1">
    <source>
        <dbReference type="EMBL" id="VAX35705.1"/>
    </source>
</evidence>
<accession>A0A3B1DUW3</accession>
<gene>
    <name evidence="1" type="ORF">MNBD_UNCLBAC01-508</name>
</gene>